<evidence type="ECO:0000259" key="11">
    <source>
        <dbReference type="PROSITE" id="PS51826"/>
    </source>
</evidence>
<dbReference type="Pfam" id="PF02817">
    <property type="entry name" value="E3_binding"/>
    <property type="match status" value="1"/>
</dbReference>
<dbReference type="EMBL" id="JAGINP010000001">
    <property type="protein sequence ID" value="MBP2290584.1"/>
    <property type="molecule type" value="Genomic_DNA"/>
</dbReference>
<dbReference type="InterPro" id="IPR045257">
    <property type="entry name" value="E2/Pdx1"/>
</dbReference>
<keyword evidence="4 8" id="KW-0450">Lipoyl</keyword>
<protein>
    <recommendedName>
        <fullName evidence="8">Acetyltransferase component of pyruvate dehydrogenase complex</fullName>
        <ecNumber evidence="8">2.3.1.12</ecNumber>
    </recommendedName>
</protein>
<dbReference type="InterPro" id="IPR023213">
    <property type="entry name" value="CAT-like_dom_sf"/>
</dbReference>
<dbReference type="InterPro" id="IPR004167">
    <property type="entry name" value="PSBD"/>
</dbReference>
<reference evidence="12 13" key="1">
    <citation type="submission" date="2021-03" db="EMBL/GenBank/DDBJ databases">
        <title>Genomic Encyclopedia of Type Strains, Phase III (KMG-III): the genomes of soil and plant-associated and newly described type strains.</title>
        <authorList>
            <person name="Whitman W."/>
        </authorList>
    </citation>
    <scope>NUCLEOTIDE SEQUENCE [LARGE SCALE GENOMIC DNA]</scope>
    <source>
        <strain evidence="12 13">IMMIB AFH-6</strain>
    </source>
</reference>
<evidence type="ECO:0000256" key="5">
    <source>
        <dbReference type="ARBA" id="ARBA00023315"/>
    </source>
</evidence>
<keyword evidence="12" id="KW-0670">Pyruvate</keyword>
<feature type="domain" description="Peripheral subunit-binding (PSBD)" evidence="11">
    <location>
        <begin position="149"/>
        <end position="186"/>
    </location>
</feature>
<dbReference type="PANTHER" id="PTHR23151:SF90">
    <property type="entry name" value="DIHYDROLIPOYLLYSINE-RESIDUE ACETYLTRANSFERASE COMPONENT OF PYRUVATE DEHYDROGENASE COMPLEX, MITOCHONDRIAL-RELATED"/>
    <property type="match status" value="1"/>
</dbReference>
<name>A0ABS4SEG6_9PROT</name>
<dbReference type="Pfam" id="PF00364">
    <property type="entry name" value="Biotin_lipoyl"/>
    <property type="match status" value="1"/>
</dbReference>
<evidence type="ECO:0000256" key="6">
    <source>
        <dbReference type="ARBA" id="ARBA00025211"/>
    </source>
</evidence>
<evidence type="ECO:0000256" key="1">
    <source>
        <dbReference type="ARBA" id="ARBA00007317"/>
    </source>
</evidence>
<comment type="similarity">
    <text evidence="1 8">Belongs to the 2-oxoacid dehydrogenase family.</text>
</comment>
<dbReference type="InterPro" id="IPR011053">
    <property type="entry name" value="Single_hybrid_motif"/>
</dbReference>
<dbReference type="Pfam" id="PF00198">
    <property type="entry name" value="2-oxoacid_dh"/>
    <property type="match status" value="1"/>
</dbReference>
<evidence type="ECO:0000256" key="2">
    <source>
        <dbReference type="ARBA" id="ARBA00011484"/>
    </source>
</evidence>
<dbReference type="PROSITE" id="PS51826">
    <property type="entry name" value="PSBD"/>
    <property type="match status" value="1"/>
</dbReference>
<dbReference type="InterPro" id="IPR036625">
    <property type="entry name" value="E3-bd_dom_sf"/>
</dbReference>
<evidence type="ECO:0000256" key="3">
    <source>
        <dbReference type="ARBA" id="ARBA00022679"/>
    </source>
</evidence>
<dbReference type="Gene3D" id="2.40.50.100">
    <property type="match status" value="1"/>
</dbReference>
<comment type="catalytic activity">
    <reaction evidence="7 8">
        <text>N(6)-[(R)-dihydrolipoyl]-L-lysyl-[protein] + acetyl-CoA = N(6)-[(R)-S(8)-acetyldihydrolipoyl]-L-lysyl-[protein] + CoA</text>
        <dbReference type="Rhea" id="RHEA:17017"/>
        <dbReference type="Rhea" id="RHEA-COMP:10475"/>
        <dbReference type="Rhea" id="RHEA-COMP:10478"/>
        <dbReference type="ChEBI" id="CHEBI:57287"/>
        <dbReference type="ChEBI" id="CHEBI:57288"/>
        <dbReference type="ChEBI" id="CHEBI:83100"/>
        <dbReference type="ChEBI" id="CHEBI:83111"/>
        <dbReference type="EC" id="2.3.1.12"/>
    </reaction>
</comment>
<evidence type="ECO:0000259" key="10">
    <source>
        <dbReference type="PROSITE" id="PS50968"/>
    </source>
</evidence>
<dbReference type="SUPFAM" id="SSF47005">
    <property type="entry name" value="Peripheral subunit-binding domain of 2-oxo acid dehydrogenase complex"/>
    <property type="match status" value="1"/>
</dbReference>
<gene>
    <name evidence="12" type="ORF">J2851_000321</name>
</gene>
<dbReference type="RefSeq" id="WP_209762849.1">
    <property type="nucleotide sequence ID" value="NZ_JAGINP010000001.1"/>
</dbReference>
<feature type="compositionally biased region" description="Low complexity" evidence="9">
    <location>
        <begin position="108"/>
        <end position="142"/>
    </location>
</feature>
<dbReference type="CDD" id="cd06849">
    <property type="entry name" value="lipoyl_domain"/>
    <property type="match status" value="1"/>
</dbReference>
<feature type="compositionally biased region" description="Gly residues" evidence="9">
    <location>
        <begin position="98"/>
        <end position="107"/>
    </location>
</feature>
<dbReference type="PROSITE" id="PS50968">
    <property type="entry name" value="BIOTINYL_LIPOYL"/>
    <property type="match status" value="1"/>
</dbReference>
<dbReference type="PANTHER" id="PTHR23151">
    <property type="entry name" value="DIHYDROLIPOAMIDE ACETYL/SUCCINYL-TRANSFERASE-RELATED"/>
    <property type="match status" value="1"/>
</dbReference>
<comment type="subunit">
    <text evidence="2">Forms a 24-polypeptide structural core with octahedral symmetry.</text>
</comment>
<dbReference type="NCBIfam" id="TIGR01349">
    <property type="entry name" value="PDHac_trf_mito"/>
    <property type="match status" value="1"/>
</dbReference>
<dbReference type="SUPFAM" id="SSF52777">
    <property type="entry name" value="CoA-dependent acyltransferases"/>
    <property type="match status" value="1"/>
</dbReference>
<dbReference type="GO" id="GO:0004742">
    <property type="term" value="F:dihydrolipoyllysine-residue acetyltransferase activity"/>
    <property type="evidence" value="ECO:0007669"/>
    <property type="project" value="UniProtKB-EC"/>
</dbReference>
<comment type="cofactor">
    <cofactor evidence="8">
        <name>(R)-lipoate</name>
        <dbReference type="ChEBI" id="CHEBI:83088"/>
    </cofactor>
    <text evidence="8">Binds 1 lipoyl cofactor covalently.</text>
</comment>
<feature type="domain" description="Lipoyl-binding" evidence="10">
    <location>
        <begin position="2"/>
        <end position="78"/>
    </location>
</feature>
<dbReference type="Gene3D" id="3.30.559.10">
    <property type="entry name" value="Chloramphenicol acetyltransferase-like domain"/>
    <property type="match status" value="1"/>
</dbReference>
<evidence type="ECO:0000256" key="9">
    <source>
        <dbReference type="SAM" id="MobiDB-lite"/>
    </source>
</evidence>
<dbReference type="Gene3D" id="4.10.320.10">
    <property type="entry name" value="E3-binding domain"/>
    <property type="match status" value="1"/>
</dbReference>
<evidence type="ECO:0000313" key="13">
    <source>
        <dbReference type="Proteomes" id="UP000781958"/>
    </source>
</evidence>
<keyword evidence="3 8" id="KW-0808">Transferase</keyword>
<keyword evidence="13" id="KW-1185">Reference proteome</keyword>
<organism evidence="12 13">
    <name type="scientific">Azospirillum rugosum</name>
    <dbReference type="NCBI Taxonomy" id="416170"/>
    <lineage>
        <taxon>Bacteria</taxon>
        <taxon>Pseudomonadati</taxon>
        <taxon>Pseudomonadota</taxon>
        <taxon>Alphaproteobacteria</taxon>
        <taxon>Rhodospirillales</taxon>
        <taxon>Azospirillaceae</taxon>
        <taxon>Azospirillum</taxon>
    </lineage>
</organism>
<dbReference type="InterPro" id="IPR000089">
    <property type="entry name" value="Biotin_lipoyl"/>
</dbReference>
<accession>A0ABS4SEG6</accession>
<dbReference type="InterPro" id="IPR003016">
    <property type="entry name" value="2-oxoA_DH_lipoyl-BS"/>
</dbReference>
<feature type="region of interest" description="Disordered" evidence="9">
    <location>
        <begin position="85"/>
        <end position="143"/>
    </location>
</feature>
<evidence type="ECO:0000256" key="4">
    <source>
        <dbReference type="ARBA" id="ARBA00022823"/>
    </source>
</evidence>
<comment type="function">
    <text evidence="6">The pyruvate dehydrogenase complex catalyzes the overall conversion of pyruvate to acetyl-CoA and CO(2). It contains multiple copies of three enzymatic components: pyruvate dehydrogenase (E1), dihydrolipoamide acetyltransferase (E2) and lipoamide dehydrogenase (E3).</text>
</comment>
<evidence type="ECO:0000313" key="12">
    <source>
        <dbReference type="EMBL" id="MBP2290584.1"/>
    </source>
</evidence>
<proteinExistence type="inferred from homology"/>
<dbReference type="PROSITE" id="PS00189">
    <property type="entry name" value="LIPOYL"/>
    <property type="match status" value="1"/>
</dbReference>
<sequence>MTIQILMPALSPTMTEGNLAKWLKKEGDSVKSGDVLAEIETDKATMEVEAVDEGRIGKILVQAGTQGVAVNTPIAVLLEEGEDDSALDKAPAPATGTAGTGGYGSQGAGAPPADQAVAPKTPAPAAASTPAPAQPAAQVAASHGGDRVFASPLARRLAEQAGLDLKAVKGSGPNGRIVKADVEAAKAGGGAKAAAPQAPAEAKAPAAAPAAAAAPAPAVKAAGIDAKDLSDKLGMAYKAQPNSSMRKTISRRLTEVQQTVPDYFLAIDCELDALLKVRADLNARSKDYKLSVNDFIIRAAALTLKKFPNINAAWSEEAILRYDHVDISVAVATPTGLITPIVKKAETKGLAEISNEMKGLAERARDGKLKPEEFQGGTFSISNLGMYGIREFAAIINPPQACIMAVGAGEQRPVVKNGALAIATVMTVSVTVDHRVADGAQGAEFLAAFKKLIEDPLAMLL</sequence>
<dbReference type="InterPro" id="IPR006257">
    <property type="entry name" value="LAT1"/>
</dbReference>
<dbReference type="Proteomes" id="UP000781958">
    <property type="component" value="Unassembled WGS sequence"/>
</dbReference>
<keyword evidence="5 8" id="KW-0012">Acyltransferase</keyword>
<comment type="caution">
    <text evidence="12">The sequence shown here is derived from an EMBL/GenBank/DDBJ whole genome shotgun (WGS) entry which is preliminary data.</text>
</comment>
<evidence type="ECO:0000256" key="7">
    <source>
        <dbReference type="ARBA" id="ARBA00048370"/>
    </source>
</evidence>
<dbReference type="EC" id="2.3.1.12" evidence="8"/>
<dbReference type="InterPro" id="IPR001078">
    <property type="entry name" value="2-oxoacid_DH_actylTfrase"/>
</dbReference>
<dbReference type="SUPFAM" id="SSF51230">
    <property type="entry name" value="Single hybrid motif"/>
    <property type="match status" value="1"/>
</dbReference>
<evidence type="ECO:0000256" key="8">
    <source>
        <dbReference type="RuleBase" id="RU361137"/>
    </source>
</evidence>